<evidence type="ECO:0000313" key="2">
    <source>
        <dbReference type="EMBL" id="QIB34510.1"/>
    </source>
</evidence>
<dbReference type="GO" id="GO:0004497">
    <property type="term" value="F:monooxygenase activity"/>
    <property type="evidence" value="ECO:0007669"/>
    <property type="project" value="UniProtKB-KW"/>
</dbReference>
<dbReference type="RefSeq" id="WP_163075653.1">
    <property type="nucleotide sequence ID" value="NZ_CP048630.1"/>
</dbReference>
<dbReference type="PROSITE" id="PS51725">
    <property type="entry name" value="ABM"/>
    <property type="match status" value="1"/>
</dbReference>
<name>A0A6P1YNM5_9HYPH</name>
<dbReference type="SUPFAM" id="SSF54909">
    <property type="entry name" value="Dimeric alpha+beta barrel"/>
    <property type="match status" value="1"/>
</dbReference>
<organism evidence="2 3">
    <name type="scientific">Ancylobacter pratisalsi</name>
    <dbReference type="NCBI Taxonomy" id="1745854"/>
    <lineage>
        <taxon>Bacteria</taxon>
        <taxon>Pseudomonadati</taxon>
        <taxon>Pseudomonadota</taxon>
        <taxon>Alphaproteobacteria</taxon>
        <taxon>Hyphomicrobiales</taxon>
        <taxon>Xanthobacteraceae</taxon>
        <taxon>Ancylobacter</taxon>
    </lineage>
</organism>
<keyword evidence="2" id="KW-0503">Monooxygenase</keyword>
<proteinExistence type="predicted"/>
<dbReference type="InterPro" id="IPR011008">
    <property type="entry name" value="Dimeric_a/b-barrel"/>
</dbReference>
<reference evidence="2 3" key="1">
    <citation type="submission" date="2020-02" db="EMBL/GenBank/DDBJ databases">
        <authorList>
            <person name="Li G."/>
        </authorList>
    </citation>
    <scope>NUCLEOTIDE SEQUENCE [LARGE SCALE GENOMIC DNA]</scope>
    <source>
        <strain evidence="2 3">DSM 102029</strain>
    </source>
</reference>
<protein>
    <submittedName>
        <fullName evidence="2">Antibiotic biosynthesis monooxygenase</fullName>
    </submittedName>
</protein>
<dbReference type="InterPro" id="IPR007138">
    <property type="entry name" value="ABM_dom"/>
</dbReference>
<keyword evidence="3" id="KW-1185">Reference proteome</keyword>
<dbReference type="KEGG" id="apra:G3A50_12890"/>
<feature type="domain" description="ABM" evidence="1">
    <location>
        <begin position="2"/>
        <end position="95"/>
    </location>
</feature>
<dbReference type="Pfam" id="PF03992">
    <property type="entry name" value="ABM"/>
    <property type="match status" value="1"/>
</dbReference>
<dbReference type="Proteomes" id="UP000464751">
    <property type="component" value="Chromosome"/>
</dbReference>
<dbReference type="Gene3D" id="3.30.70.100">
    <property type="match status" value="1"/>
</dbReference>
<evidence type="ECO:0000259" key="1">
    <source>
        <dbReference type="PROSITE" id="PS51725"/>
    </source>
</evidence>
<evidence type="ECO:0000313" key="3">
    <source>
        <dbReference type="Proteomes" id="UP000464751"/>
    </source>
</evidence>
<dbReference type="AlphaFoldDB" id="A0A6P1YNM5"/>
<sequence length="98" mass="10891">MIIETAEISIKPGEEAAFEAGVAKAAPLFLRAKGCHGLSLQKVVETPLIYRLRVQWETLDDHMVSFRASDDFQSWRGLVGSYFAAPPVVTHESEVARF</sequence>
<gene>
    <name evidence="2" type="ORF">G3A50_12890</name>
</gene>
<accession>A0A6P1YNM5</accession>
<keyword evidence="2" id="KW-0560">Oxidoreductase</keyword>
<dbReference type="EMBL" id="CP048630">
    <property type="protein sequence ID" value="QIB34510.1"/>
    <property type="molecule type" value="Genomic_DNA"/>
</dbReference>